<dbReference type="EMBL" id="JACCBU010000001">
    <property type="protein sequence ID" value="NYE68844.1"/>
    <property type="molecule type" value="Genomic_DNA"/>
</dbReference>
<sequence>MTSTSARLLTLLGLLESSRAWSGPELADRLGVTTRTVRTDVERLRDLGYPVQAVSGVGGGYRLGAGAVLPPLLLDDEEAVAIVLGLVGVADGSVTGIEESSVRALTKLDRILPPRLRARAAVLRDSTTTVRRADPRIDPATITAIANACRDHQGLRFDYTTVEGVTALRRVDPQRLVHHRRWYLVGYDTDRDDWRTFRLDRIRLRTPGGPRFRPRPDPDGDAATYLARVFGEHARRVQVTVTLEVPAAEVIGWMRPEWGEVTAIDERSSQFRTAADSYELAAISIGLIGVPFRVVEPPSFADYVRAMGQRLLDAAEAP</sequence>
<dbReference type="PROSITE" id="PS51000">
    <property type="entry name" value="HTH_DEOR_2"/>
    <property type="match status" value="1"/>
</dbReference>
<dbReference type="Gene3D" id="1.10.10.10">
    <property type="entry name" value="Winged helix-like DNA-binding domain superfamily/Winged helix DNA-binding domain"/>
    <property type="match status" value="1"/>
</dbReference>
<dbReference type="PIRSF" id="PIRSF016838">
    <property type="entry name" value="PafC"/>
    <property type="match status" value="1"/>
</dbReference>
<dbReference type="RefSeq" id="WP_179747717.1">
    <property type="nucleotide sequence ID" value="NZ_JACCBU010000001.1"/>
</dbReference>
<dbReference type="Proteomes" id="UP000569914">
    <property type="component" value="Unassembled WGS sequence"/>
</dbReference>
<dbReference type="InterPro" id="IPR026881">
    <property type="entry name" value="WYL_dom"/>
</dbReference>
<dbReference type="InterPro" id="IPR028349">
    <property type="entry name" value="PafC-like"/>
</dbReference>
<keyword evidence="2" id="KW-0804">Transcription</keyword>
<dbReference type="AlphaFoldDB" id="A0A7Y9I258"/>
<dbReference type="PANTHER" id="PTHR34580:SF3">
    <property type="entry name" value="PROTEIN PAFB"/>
    <property type="match status" value="1"/>
</dbReference>
<evidence type="ECO:0000259" key="3">
    <source>
        <dbReference type="PROSITE" id="PS51000"/>
    </source>
</evidence>
<reference evidence="4 5" key="1">
    <citation type="submission" date="2020-07" db="EMBL/GenBank/DDBJ databases">
        <title>Sequencing the genomes of 1000 actinobacteria strains.</title>
        <authorList>
            <person name="Klenk H.-P."/>
        </authorList>
    </citation>
    <scope>NUCLEOTIDE SEQUENCE [LARGE SCALE GENOMIC DNA]</scope>
    <source>
        <strain evidence="4 5">DSM 22083</strain>
    </source>
</reference>
<dbReference type="GO" id="GO:0003677">
    <property type="term" value="F:DNA binding"/>
    <property type="evidence" value="ECO:0007669"/>
    <property type="project" value="UniProtKB-KW"/>
</dbReference>
<keyword evidence="4" id="KW-0238">DNA-binding</keyword>
<evidence type="ECO:0000256" key="1">
    <source>
        <dbReference type="ARBA" id="ARBA00023015"/>
    </source>
</evidence>
<dbReference type="PROSITE" id="PS52050">
    <property type="entry name" value="WYL"/>
    <property type="match status" value="1"/>
</dbReference>
<organism evidence="4 5">
    <name type="scientific">Microlunatus parietis</name>
    <dbReference type="NCBI Taxonomy" id="682979"/>
    <lineage>
        <taxon>Bacteria</taxon>
        <taxon>Bacillati</taxon>
        <taxon>Actinomycetota</taxon>
        <taxon>Actinomycetes</taxon>
        <taxon>Propionibacteriales</taxon>
        <taxon>Propionibacteriaceae</taxon>
        <taxon>Microlunatus</taxon>
    </lineage>
</organism>
<keyword evidence="5" id="KW-1185">Reference proteome</keyword>
<dbReference type="PANTHER" id="PTHR34580">
    <property type="match status" value="1"/>
</dbReference>
<comment type="caution">
    <text evidence="4">The sequence shown here is derived from an EMBL/GenBank/DDBJ whole genome shotgun (WGS) entry which is preliminary data.</text>
</comment>
<proteinExistence type="predicted"/>
<accession>A0A7Y9I258</accession>
<gene>
    <name evidence="4" type="ORF">BKA15_000173</name>
</gene>
<dbReference type="InterPro" id="IPR036388">
    <property type="entry name" value="WH-like_DNA-bd_sf"/>
</dbReference>
<keyword evidence="1" id="KW-0805">Transcription regulation</keyword>
<evidence type="ECO:0000256" key="2">
    <source>
        <dbReference type="ARBA" id="ARBA00023163"/>
    </source>
</evidence>
<protein>
    <submittedName>
        <fullName evidence="4">Putative DNA-binding transcriptional regulator YafY</fullName>
    </submittedName>
</protein>
<dbReference type="InterPro" id="IPR036390">
    <property type="entry name" value="WH_DNA-bd_sf"/>
</dbReference>
<name>A0A7Y9I258_9ACTN</name>
<dbReference type="SUPFAM" id="SSF46785">
    <property type="entry name" value="Winged helix' DNA-binding domain"/>
    <property type="match status" value="1"/>
</dbReference>
<evidence type="ECO:0000313" key="5">
    <source>
        <dbReference type="Proteomes" id="UP000569914"/>
    </source>
</evidence>
<dbReference type="GO" id="GO:0003700">
    <property type="term" value="F:DNA-binding transcription factor activity"/>
    <property type="evidence" value="ECO:0007669"/>
    <property type="project" value="InterPro"/>
</dbReference>
<dbReference type="InterPro" id="IPR001034">
    <property type="entry name" value="DeoR_HTH"/>
</dbReference>
<dbReference type="InterPro" id="IPR013196">
    <property type="entry name" value="HTH_11"/>
</dbReference>
<feature type="domain" description="HTH deoR-type" evidence="3">
    <location>
        <begin position="4"/>
        <end position="59"/>
    </location>
</feature>
<evidence type="ECO:0000313" key="4">
    <source>
        <dbReference type="EMBL" id="NYE68844.1"/>
    </source>
</evidence>
<dbReference type="Pfam" id="PF08279">
    <property type="entry name" value="HTH_11"/>
    <property type="match status" value="1"/>
</dbReference>
<dbReference type="InterPro" id="IPR051534">
    <property type="entry name" value="CBASS_pafABC_assoc_protein"/>
</dbReference>
<dbReference type="Pfam" id="PF13280">
    <property type="entry name" value="WYL"/>
    <property type="match status" value="1"/>
</dbReference>